<evidence type="ECO:0000256" key="2">
    <source>
        <dbReference type="ARBA" id="ARBA00022840"/>
    </source>
</evidence>
<keyword evidence="2" id="KW-0067">ATP-binding</keyword>
<dbReference type="PROSITE" id="PS00688">
    <property type="entry name" value="SIGMA54_INTERACT_3"/>
    <property type="match status" value="1"/>
</dbReference>
<dbReference type="InterPro" id="IPR058031">
    <property type="entry name" value="AAA_lid_NorR"/>
</dbReference>
<dbReference type="InterPro" id="IPR002078">
    <property type="entry name" value="Sigma_54_int"/>
</dbReference>
<accession>A0AA95HE51</accession>
<dbReference type="PROSITE" id="PS50110">
    <property type="entry name" value="RESPONSE_REGULATORY"/>
    <property type="match status" value="1"/>
</dbReference>
<dbReference type="InterPro" id="IPR009057">
    <property type="entry name" value="Homeodomain-like_sf"/>
</dbReference>
<keyword evidence="6" id="KW-0597">Phosphoprotein</keyword>
<dbReference type="InterPro" id="IPR025943">
    <property type="entry name" value="Sigma_54_int_dom_ATP-bd_2"/>
</dbReference>
<dbReference type="SUPFAM" id="SSF46689">
    <property type="entry name" value="Homeodomain-like"/>
    <property type="match status" value="1"/>
</dbReference>
<dbReference type="Gene3D" id="3.40.50.2300">
    <property type="match status" value="1"/>
</dbReference>
<evidence type="ECO:0000313" key="9">
    <source>
        <dbReference type="EMBL" id="WGZ93161.1"/>
    </source>
</evidence>
<dbReference type="PANTHER" id="PTHR32071:SF117">
    <property type="entry name" value="PTS-DEPENDENT DIHYDROXYACETONE KINASE OPERON REGULATORY PROTEIN-RELATED"/>
    <property type="match status" value="1"/>
</dbReference>
<keyword evidence="5" id="KW-0804">Transcription</keyword>
<dbReference type="PROSITE" id="PS00676">
    <property type="entry name" value="SIGMA54_INTERACT_2"/>
    <property type="match status" value="1"/>
</dbReference>
<feature type="modified residue" description="4-aspartylphosphate" evidence="6">
    <location>
        <position position="55"/>
    </location>
</feature>
<evidence type="ECO:0000259" key="8">
    <source>
        <dbReference type="PROSITE" id="PS50110"/>
    </source>
</evidence>
<dbReference type="SMART" id="SM00448">
    <property type="entry name" value="REC"/>
    <property type="match status" value="1"/>
</dbReference>
<dbReference type="CDD" id="cd00009">
    <property type="entry name" value="AAA"/>
    <property type="match status" value="1"/>
</dbReference>
<dbReference type="Gene3D" id="1.10.8.60">
    <property type="match status" value="1"/>
</dbReference>
<keyword evidence="1" id="KW-0547">Nucleotide-binding</keyword>
<dbReference type="Pfam" id="PF00158">
    <property type="entry name" value="Sigma54_activat"/>
    <property type="match status" value="1"/>
</dbReference>
<evidence type="ECO:0000256" key="3">
    <source>
        <dbReference type="ARBA" id="ARBA00023015"/>
    </source>
</evidence>
<protein>
    <submittedName>
        <fullName evidence="9">Sigma-54 dependent transcriptional regulator</fullName>
    </submittedName>
</protein>
<dbReference type="AlphaFoldDB" id="A0AA95HE51"/>
<evidence type="ECO:0000256" key="6">
    <source>
        <dbReference type="PROSITE-ProRule" id="PRU00169"/>
    </source>
</evidence>
<reference evidence="9" key="2">
    <citation type="submission" date="2023-04" db="EMBL/GenBank/DDBJ databases">
        <authorList>
            <person name="Beletskiy A.V."/>
            <person name="Mardanov A.V."/>
            <person name="Ravin N.V."/>
        </authorList>
    </citation>
    <scope>NUCLEOTIDE SEQUENCE</scope>
    <source>
        <strain evidence="9">GKL-02</strain>
    </source>
</reference>
<reference evidence="9" key="1">
    <citation type="journal article" date="2023" name="Int. J. Mol. Sci.">
        <title>Metagenomics Revealed a New Genus 'Candidatus Thiocaldithrix dubininis' gen. nov., sp. nov. and a New Species 'Candidatus Thiothrix putei' sp. nov. in the Family Thiotrichaceae, Some Members of Which Have Traits of Both Na+- and H+-Motive Energetics.</title>
        <authorList>
            <person name="Ravin N.V."/>
            <person name="Muntyan M.S."/>
            <person name="Smolyakov D.D."/>
            <person name="Rudenko T.S."/>
            <person name="Beletsky A.V."/>
            <person name="Mardanov A.V."/>
            <person name="Grabovich M.Y."/>
        </authorList>
    </citation>
    <scope>NUCLEOTIDE SEQUENCE</scope>
    <source>
        <strain evidence="9">GKL-02</strain>
    </source>
</reference>
<dbReference type="GO" id="GO:0043565">
    <property type="term" value="F:sequence-specific DNA binding"/>
    <property type="evidence" value="ECO:0007669"/>
    <property type="project" value="InterPro"/>
</dbReference>
<dbReference type="InterPro" id="IPR003593">
    <property type="entry name" value="AAA+_ATPase"/>
</dbReference>
<evidence type="ECO:0000256" key="1">
    <source>
        <dbReference type="ARBA" id="ARBA00022741"/>
    </source>
</evidence>
<dbReference type="GO" id="GO:0000160">
    <property type="term" value="P:phosphorelay signal transduction system"/>
    <property type="evidence" value="ECO:0007669"/>
    <property type="project" value="InterPro"/>
</dbReference>
<dbReference type="PANTHER" id="PTHR32071">
    <property type="entry name" value="TRANSCRIPTIONAL REGULATORY PROTEIN"/>
    <property type="match status" value="1"/>
</dbReference>
<dbReference type="Gene3D" id="3.40.50.300">
    <property type="entry name" value="P-loop containing nucleotide triphosphate hydrolases"/>
    <property type="match status" value="1"/>
</dbReference>
<dbReference type="PROSITE" id="PS50045">
    <property type="entry name" value="SIGMA54_INTERACT_4"/>
    <property type="match status" value="1"/>
</dbReference>
<organism evidence="9">
    <name type="scientific">Candidatus Thiothrix putei</name>
    <dbReference type="NCBI Taxonomy" id="3080811"/>
    <lineage>
        <taxon>Bacteria</taxon>
        <taxon>Pseudomonadati</taxon>
        <taxon>Pseudomonadota</taxon>
        <taxon>Gammaproteobacteria</taxon>
        <taxon>Thiotrichales</taxon>
        <taxon>Thiotrichaceae</taxon>
        <taxon>Thiothrix</taxon>
    </lineage>
</organism>
<dbReference type="KEGG" id="tput:QJT81_15230"/>
<dbReference type="InterPro" id="IPR001789">
    <property type="entry name" value="Sig_transdc_resp-reg_receiver"/>
</dbReference>
<dbReference type="SUPFAM" id="SSF52172">
    <property type="entry name" value="CheY-like"/>
    <property type="match status" value="1"/>
</dbReference>
<dbReference type="GO" id="GO:0006355">
    <property type="term" value="P:regulation of DNA-templated transcription"/>
    <property type="evidence" value="ECO:0007669"/>
    <property type="project" value="InterPro"/>
</dbReference>
<keyword evidence="3" id="KW-0805">Transcription regulation</keyword>
<proteinExistence type="predicted"/>
<dbReference type="Proteomes" id="UP001301326">
    <property type="component" value="Chromosome"/>
</dbReference>
<gene>
    <name evidence="9" type="ORF">QJT81_15230</name>
</gene>
<dbReference type="Pfam" id="PF25601">
    <property type="entry name" value="AAA_lid_14"/>
    <property type="match status" value="1"/>
</dbReference>
<dbReference type="InterPro" id="IPR011006">
    <property type="entry name" value="CheY-like_superfamily"/>
</dbReference>
<evidence type="ECO:0000256" key="5">
    <source>
        <dbReference type="ARBA" id="ARBA00023163"/>
    </source>
</evidence>
<evidence type="ECO:0000259" key="7">
    <source>
        <dbReference type="PROSITE" id="PS50045"/>
    </source>
</evidence>
<dbReference type="Gene3D" id="1.10.10.60">
    <property type="entry name" value="Homeodomain-like"/>
    <property type="match status" value="1"/>
</dbReference>
<dbReference type="GO" id="GO:0005524">
    <property type="term" value="F:ATP binding"/>
    <property type="evidence" value="ECO:0007669"/>
    <property type="project" value="UniProtKB-KW"/>
</dbReference>
<feature type="domain" description="Sigma-54 factor interaction" evidence="7">
    <location>
        <begin position="145"/>
        <end position="375"/>
    </location>
</feature>
<dbReference type="InterPro" id="IPR027417">
    <property type="entry name" value="P-loop_NTPase"/>
</dbReference>
<dbReference type="SUPFAM" id="SSF52540">
    <property type="entry name" value="P-loop containing nucleoside triphosphate hydrolases"/>
    <property type="match status" value="1"/>
</dbReference>
<dbReference type="InterPro" id="IPR002197">
    <property type="entry name" value="HTH_Fis"/>
</dbReference>
<dbReference type="SMART" id="SM00382">
    <property type="entry name" value="AAA"/>
    <property type="match status" value="1"/>
</dbReference>
<dbReference type="Pfam" id="PF00072">
    <property type="entry name" value="Response_reg"/>
    <property type="match status" value="1"/>
</dbReference>
<keyword evidence="4" id="KW-0238">DNA-binding</keyword>
<sequence length="489" mass="53720">MSETLLIIEDEPLLGSELQRHYRKLGYEAIWAQTCADARRKLHSRSLDPLVVLSDLNLPDGNGLDLLEEQVSPRTGCEWIFLTGYGDVPDSVRALRLGAFDFLTKPCPQELLDLTVQSAVRSAQAQRRLQAGAQDASQRYGVAAFLGSSTAAAQTRQMLQQLAQVPFSSLILTGETGTGKGLAARILHYNSSRTQQPLVELNCAALPKELMESELFGHEAGAFTGAKARHRGLVEQADGGTLFLDEIGEMPLDLQAKLLKVLEDRKLRRLGGERELAVDIQVIAATNRNLPAEISAGNFRADLYHRLSVFEIRLPALHERRGDLRELVPVFIAEFNAKSGRKVSQVAPRIWALLEQHAWPGNVRELRNVLERCVLLATSQQLPEQWLQLQPAPLPETVADAVPATPAPIAPASPPLAPPAPVAISASDGAADGERLCFPLDGSMGLDDMVGEIISKMLDKHSGNVMEVARVLNTTREKIRYRIEKFQLR</sequence>
<dbReference type="InterPro" id="IPR025944">
    <property type="entry name" value="Sigma_54_int_dom_CS"/>
</dbReference>
<dbReference type="FunFam" id="3.40.50.300:FF:000006">
    <property type="entry name" value="DNA-binding transcriptional regulator NtrC"/>
    <property type="match status" value="1"/>
</dbReference>
<dbReference type="EMBL" id="CP124756">
    <property type="protein sequence ID" value="WGZ93161.1"/>
    <property type="molecule type" value="Genomic_DNA"/>
</dbReference>
<name>A0AA95HE51_9GAMM</name>
<dbReference type="PRINTS" id="PR01590">
    <property type="entry name" value="HTHFIS"/>
</dbReference>
<feature type="domain" description="Response regulatory" evidence="8">
    <location>
        <begin position="4"/>
        <end position="120"/>
    </location>
</feature>
<evidence type="ECO:0000256" key="4">
    <source>
        <dbReference type="ARBA" id="ARBA00023125"/>
    </source>
</evidence>